<evidence type="ECO:0000256" key="1">
    <source>
        <dbReference type="ARBA" id="ARBA00004123"/>
    </source>
</evidence>
<organism evidence="9 10">
    <name type="scientific">Frankliniella occidentalis</name>
    <name type="common">Western flower thrips</name>
    <name type="synonym">Euthrips occidentalis</name>
    <dbReference type="NCBI Taxonomy" id="133901"/>
    <lineage>
        <taxon>Eukaryota</taxon>
        <taxon>Metazoa</taxon>
        <taxon>Ecdysozoa</taxon>
        <taxon>Arthropoda</taxon>
        <taxon>Hexapoda</taxon>
        <taxon>Insecta</taxon>
        <taxon>Pterygota</taxon>
        <taxon>Neoptera</taxon>
        <taxon>Paraneoptera</taxon>
        <taxon>Thysanoptera</taxon>
        <taxon>Terebrantia</taxon>
        <taxon>Thripoidea</taxon>
        <taxon>Thripidae</taxon>
        <taxon>Frankliniella</taxon>
    </lineage>
</organism>
<dbReference type="GO" id="GO:0000776">
    <property type="term" value="C:kinetochore"/>
    <property type="evidence" value="ECO:0007669"/>
    <property type="project" value="TreeGrafter"/>
</dbReference>
<dbReference type="GO" id="GO:0005634">
    <property type="term" value="C:nucleus"/>
    <property type="evidence" value="ECO:0007669"/>
    <property type="project" value="UniProtKB-SubCell"/>
</dbReference>
<dbReference type="GO" id="GO:0032133">
    <property type="term" value="C:chromosome passenger complex"/>
    <property type="evidence" value="ECO:0007669"/>
    <property type="project" value="TreeGrafter"/>
</dbReference>
<evidence type="ECO:0000256" key="8">
    <source>
        <dbReference type="SAM" id="MobiDB-lite"/>
    </source>
</evidence>
<feature type="region of interest" description="Disordered" evidence="8">
    <location>
        <begin position="89"/>
        <end position="274"/>
    </location>
</feature>
<evidence type="ECO:0000256" key="5">
    <source>
        <dbReference type="ARBA" id="ARBA00022829"/>
    </source>
</evidence>
<dbReference type="GO" id="GO:0030496">
    <property type="term" value="C:midbody"/>
    <property type="evidence" value="ECO:0007669"/>
    <property type="project" value="TreeGrafter"/>
</dbReference>
<feature type="compositionally biased region" description="Basic and acidic residues" evidence="8">
    <location>
        <begin position="242"/>
        <end position="258"/>
    </location>
</feature>
<feature type="region of interest" description="Disordered" evidence="8">
    <location>
        <begin position="589"/>
        <end position="661"/>
    </location>
</feature>
<feature type="compositionally biased region" description="Polar residues" evidence="8">
    <location>
        <begin position="359"/>
        <end position="368"/>
    </location>
</feature>
<evidence type="ECO:0000256" key="2">
    <source>
        <dbReference type="ARBA" id="ARBA00004186"/>
    </source>
</evidence>
<evidence type="ECO:0000256" key="7">
    <source>
        <dbReference type="ARBA" id="ARBA00023242"/>
    </source>
</evidence>
<keyword evidence="6" id="KW-0206">Cytoskeleton</keyword>
<name>A0A6J1RTI2_FRAOC</name>
<sequence>MAFTEADLQERLAALREQGRKALETYNQEFEEHYGWLNSVLDGLKNCTINVQTVLVPKTPGKRQAPLSAINESLESSIEIEDVKPVRVSAQNKRVSRKGQSKKAASKLKKVPIIEEDDDDDVEFSAPTKPQKRLSEEAVDNASKRLCGNRTSETTSRDSGLSSVGSRNTRGRSLGGFAVKQEVMTPKNTSTNSTVSEEEEEEEGVLSVDGDSSSATSRDPSQSGAVPQPSKKRSRSTGRDALVIKEEPRRSSRCHSEPRTPNAKRPSIGSDRTLILTSEARVVLSPYKGSPILSPKNQANFRSPIVKAPPSHLLKGESVKKAVKAFEALNEEQETEIPVHGMIAPLMPPPSKLLPPSKTTATSNQSSLDDALNAPTRVTRTKTRAMAKAAADETKKITKDDPNASTVSKILKSPVHYQQKKTTENRFDVHHEKENSTIPSSRIVTKPFGSASKQPQFFFKASTPLRITPVTPSHAASTSFTAPRINNLVTSVESFILKPVVNQEVKPSREENLQKLVAKAEVASKKKEEIMKAQMEERIKKRQEKRLKVCAAREAMEKEKLEMLQKLEREREEKQKQLQAEREEKLRQEYLKKKRVAQQKAAETEERRRQEEAARLAKLKQQEDEQNRIAAQRKKEQEEADKRQQERMQQEREAAALRAKEADRLAKEASIIAKKTSKVQLDQTYDKLSPGPQTYGMTPGPEEREPIPNTNPDNYGIEDAGTDDSSEDEAKPKKVVPLWAQPKHRIHKLMEDYEINHHQMFVFFGSKKSTPDLSKIFVAIDRRQLIRKSSAVWRTPPVKH</sequence>
<dbReference type="GO" id="GO:0000281">
    <property type="term" value="P:mitotic cytokinesis"/>
    <property type="evidence" value="ECO:0007669"/>
    <property type="project" value="TreeGrafter"/>
</dbReference>
<feature type="compositionally biased region" description="Polar residues" evidence="8">
    <location>
        <begin position="210"/>
        <end position="225"/>
    </location>
</feature>
<evidence type="ECO:0000256" key="3">
    <source>
        <dbReference type="ARBA" id="ARBA00010042"/>
    </source>
</evidence>
<feature type="compositionally biased region" description="Polar residues" evidence="8">
    <location>
        <begin position="149"/>
        <end position="168"/>
    </location>
</feature>
<evidence type="ECO:0000256" key="4">
    <source>
        <dbReference type="ARBA" id="ARBA00022490"/>
    </source>
</evidence>
<dbReference type="GO" id="GO:0051257">
    <property type="term" value="P:meiotic spindle midzone assembly"/>
    <property type="evidence" value="ECO:0007669"/>
    <property type="project" value="TreeGrafter"/>
</dbReference>
<reference evidence="10" key="1">
    <citation type="submission" date="2025-08" db="UniProtKB">
        <authorList>
            <consortium name="RefSeq"/>
        </authorList>
    </citation>
    <scope>IDENTIFICATION</scope>
    <source>
        <tissue evidence="10">Whole organism</tissue>
    </source>
</reference>
<evidence type="ECO:0000313" key="9">
    <source>
        <dbReference type="Proteomes" id="UP000504606"/>
    </source>
</evidence>
<feature type="compositionally biased region" description="Basic residues" evidence="8">
    <location>
        <begin position="94"/>
        <end position="110"/>
    </location>
</feature>
<accession>A0A6J1RTI2</accession>
<feature type="compositionally biased region" description="Acidic residues" evidence="8">
    <location>
        <begin position="114"/>
        <end position="123"/>
    </location>
</feature>
<dbReference type="Pfam" id="PF03941">
    <property type="entry name" value="INCENP_ARK-bind"/>
    <property type="match status" value="1"/>
</dbReference>
<keyword evidence="7" id="KW-0539">Nucleus</keyword>
<comment type="subcellular location">
    <subcellularLocation>
        <location evidence="2">Cytoplasm</location>
        <location evidence="2">Cytoskeleton</location>
        <location evidence="2">Spindle</location>
    </subcellularLocation>
    <subcellularLocation>
        <location evidence="1">Nucleus</location>
    </subcellularLocation>
</comment>
<keyword evidence="4" id="KW-0963">Cytoplasm</keyword>
<dbReference type="GeneID" id="113202348"/>
<keyword evidence="9" id="KW-1185">Reference proteome</keyword>
<feature type="compositionally biased region" description="Polar residues" evidence="8">
    <location>
        <begin position="186"/>
        <end position="195"/>
    </location>
</feature>
<dbReference type="GO" id="GO:1990385">
    <property type="term" value="C:meiotic spindle midzone"/>
    <property type="evidence" value="ECO:0007669"/>
    <property type="project" value="TreeGrafter"/>
</dbReference>
<proteinExistence type="inferred from homology"/>
<dbReference type="GO" id="GO:0051310">
    <property type="term" value="P:metaphase chromosome alignment"/>
    <property type="evidence" value="ECO:0007669"/>
    <property type="project" value="TreeGrafter"/>
</dbReference>
<feature type="region of interest" description="Disordered" evidence="8">
    <location>
        <begin position="678"/>
        <end position="735"/>
    </location>
</feature>
<dbReference type="AlphaFoldDB" id="A0A6J1RTI2"/>
<feature type="compositionally biased region" description="Basic and acidic residues" evidence="8">
    <location>
        <begin position="390"/>
        <end position="402"/>
    </location>
</feature>
<evidence type="ECO:0000313" key="10">
    <source>
        <dbReference type="RefSeq" id="XP_026272319.1"/>
    </source>
</evidence>
<feature type="region of interest" description="Disordered" evidence="8">
    <location>
        <begin position="342"/>
        <end position="402"/>
    </location>
</feature>
<dbReference type="OrthoDB" id="6123at2759"/>
<gene>
    <name evidence="10" type="primary">LOC113202348</name>
</gene>
<keyword evidence="5" id="KW-0159">Chromosome partition</keyword>
<dbReference type="InterPro" id="IPR005635">
    <property type="entry name" value="Inner_centromere_prot_ARK-bd"/>
</dbReference>
<feature type="compositionally biased region" description="Basic and acidic residues" evidence="8">
    <location>
        <begin position="602"/>
        <end position="661"/>
    </location>
</feature>
<evidence type="ECO:0000256" key="6">
    <source>
        <dbReference type="ARBA" id="ARBA00023212"/>
    </source>
</evidence>
<dbReference type="PANTHER" id="PTHR13142:SF1">
    <property type="entry name" value="INNER CENTROMERE PROTEIN"/>
    <property type="match status" value="1"/>
</dbReference>
<dbReference type="PANTHER" id="PTHR13142">
    <property type="entry name" value="INNER CENTROMERE PROTEIN"/>
    <property type="match status" value="1"/>
</dbReference>
<protein>
    <submittedName>
        <fullName evidence="10">Inner centromere protein A-like</fullName>
    </submittedName>
</protein>
<dbReference type="KEGG" id="foc:113202348"/>
<comment type="similarity">
    <text evidence="3">Belongs to the INCENP family.</text>
</comment>
<dbReference type="RefSeq" id="XP_026272319.1">
    <property type="nucleotide sequence ID" value="XM_026416534.2"/>
</dbReference>
<dbReference type="Proteomes" id="UP000504606">
    <property type="component" value="Unplaced"/>
</dbReference>